<comment type="caution">
    <text evidence="3">The sequence shown here is derived from an EMBL/GenBank/DDBJ whole genome shotgun (WGS) entry which is preliminary data.</text>
</comment>
<dbReference type="Proteomes" id="UP001596047">
    <property type="component" value="Unassembled WGS sequence"/>
</dbReference>
<dbReference type="InterPro" id="IPR013538">
    <property type="entry name" value="ASHA1/2-like_C"/>
</dbReference>
<dbReference type="CDD" id="cd08897">
    <property type="entry name" value="SRPBCC_CalC_Aha1-like_4"/>
    <property type="match status" value="1"/>
</dbReference>
<evidence type="ECO:0000313" key="4">
    <source>
        <dbReference type="Proteomes" id="UP001596047"/>
    </source>
</evidence>
<evidence type="ECO:0000256" key="1">
    <source>
        <dbReference type="ARBA" id="ARBA00006817"/>
    </source>
</evidence>
<dbReference type="EMBL" id="JBHSOW010000037">
    <property type="protein sequence ID" value="MFC5649531.1"/>
    <property type="molecule type" value="Genomic_DNA"/>
</dbReference>
<keyword evidence="4" id="KW-1185">Reference proteome</keyword>
<accession>A0ABW0VZH4</accession>
<name>A0ABW0VZH4_9BACL</name>
<evidence type="ECO:0000313" key="3">
    <source>
        <dbReference type="EMBL" id="MFC5649531.1"/>
    </source>
</evidence>
<proteinExistence type="inferred from homology"/>
<reference evidence="4" key="1">
    <citation type="journal article" date="2019" name="Int. J. Syst. Evol. Microbiol.">
        <title>The Global Catalogue of Microorganisms (GCM) 10K type strain sequencing project: providing services to taxonomists for standard genome sequencing and annotation.</title>
        <authorList>
            <consortium name="The Broad Institute Genomics Platform"/>
            <consortium name="The Broad Institute Genome Sequencing Center for Infectious Disease"/>
            <person name="Wu L."/>
            <person name="Ma J."/>
        </authorList>
    </citation>
    <scope>NUCLEOTIDE SEQUENCE [LARGE SCALE GENOMIC DNA]</scope>
    <source>
        <strain evidence="4">CGMCC 1.3240</strain>
    </source>
</reference>
<evidence type="ECO:0000259" key="2">
    <source>
        <dbReference type="Pfam" id="PF08327"/>
    </source>
</evidence>
<dbReference type="InterPro" id="IPR023393">
    <property type="entry name" value="START-like_dom_sf"/>
</dbReference>
<comment type="similarity">
    <text evidence="1">Belongs to the AHA1 family.</text>
</comment>
<dbReference type="Pfam" id="PF08327">
    <property type="entry name" value="AHSA1"/>
    <property type="match status" value="1"/>
</dbReference>
<gene>
    <name evidence="3" type="ORF">ACFPYJ_10370</name>
</gene>
<organism evidence="3 4">
    <name type="scientific">Paenibacillus solisilvae</name>
    <dbReference type="NCBI Taxonomy" id="2486751"/>
    <lineage>
        <taxon>Bacteria</taxon>
        <taxon>Bacillati</taxon>
        <taxon>Bacillota</taxon>
        <taxon>Bacilli</taxon>
        <taxon>Bacillales</taxon>
        <taxon>Paenibacillaceae</taxon>
        <taxon>Paenibacillus</taxon>
    </lineage>
</organism>
<dbReference type="SUPFAM" id="SSF55961">
    <property type="entry name" value="Bet v1-like"/>
    <property type="match status" value="1"/>
</dbReference>
<protein>
    <submittedName>
        <fullName evidence="3">SRPBCC family protein</fullName>
    </submittedName>
</protein>
<sequence length="144" mass="16456">METGNNVTITVETTVHTPVGEVWNYWTEPQHITKWCYASDDWHAPNAENDLRVGGRFVTRMEAKDGSFGFDFGGVYDEVRINEFISYTIGDGRKVSITFISQENDTKVIETFEAETTNPIEMQKAGFQAILDNFKKYSEIPKED</sequence>
<feature type="domain" description="Activator of Hsp90 ATPase homologue 1/2-like C-terminal" evidence="2">
    <location>
        <begin position="17"/>
        <end position="138"/>
    </location>
</feature>
<dbReference type="RefSeq" id="WP_379188057.1">
    <property type="nucleotide sequence ID" value="NZ_JBHSOW010000037.1"/>
</dbReference>
<dbReference type="Gene3D" id="3.30.530.20">
    <property type="match status" value="1"/>
</dbReference>